<feature type="chain" id="PRO_5014461666" description="SLH domain-containing protein" evidence="2">
    <location>
        <begin position="32"/>
        <end position="425"/>
    </location>
</feature>
<evidence type="ECO:0000259" key="3">
    <source>
        <dbReference type="PROSITE" id="PS51272"/>
    </source>
</evidence>
<name>A0A2K2FQC0_9CLOT</name>
<reference evidence="4 5" key="1">
    <citation type="submission" date="2017-06" db="EMBL/GenBank/DDBJ databases">
        <title>Investigating the central metabolism of Clostridium thermosuccinogenes.</title>
        <authorList>
            <person name="Koendjbiharie J.G."/>
            <person name="van Kranenburg R."/>
        </authorList>
    </citation>
    <scope>NUCLEOTIDE SEQUENCE [LARGE SCALE GENOMIC DNA]</scope>
    <source>
        <strain evidence="4 5">DSM 5806</strain>
    </source>
</reference>
<dbReference type="Proteomes" id="UP000236151">
    <property type="component" value="Unassembled WGS sequence"/>
</dbReference>
<proteinExistence type="predicted"/>
<keyword evidence="5" id="KW-1185">Reference proteome</keyword>
<dbReference type="Pfam" id="PF00395">
    <property type="entry name" value="SLH"/>
    <property type="match status" value="1"/>
</dbReference>
<evidence type="ECO:0000313" key="5">
    <source>
        <dbReference type="Proteomes" id="UP000236151"/>
    </source>
</evidence>
<dbReference type="PROSITE" id="PS51272">
    <property type="entry name" value="SLH"/>
    <property type="match status" value="1"/>
</dbReference>
<feature type="domain" description="SLH" evidence="3">
    <location>
        <begin position="60"/>
        <end position="123"/>
    </location>
</feature>
<dbReference type="AlphaFoldDB" id="A0A2K2FQC0"/>
<evidence type="ECO:0000313" key="4">
    <source>
        <dbReference type="EMBL" id="PNU00970.1"/>
    </source>
</evidence>
<dbReference type="EMBL" id="NIOJ01000005">
    <property type="protein sequence ID" value="PNU00970.1"/>
    <property type="molecule type" value="Genomic_DNA"/>
</dbReference>
<protein>
    <recommendedName>
        <fullName evidence="3">SLH domain-containing protein</fullName>
    </recommendedName>
</protein>
<dbReference type="KEGG" id="cthd:CDO33_00795"/>
<comment type="caution">
    <text evidence="4">The sequence shown here is derived from an EMBL/GenBank/DDBJ whole genome shotgun (WGS) entry which is preliminary data.</text>
</comment>
<dbReference type="InterPro" id="IPR001119">
    <property type="entry name" value="SLH_dom"/>
</dbReference>
<keyword evidence="2" id="KW-0732">Signal</keyword>
<sequence>MYMIKQKKFKVLTGILLIFAILSSLTLNVFAADESSTVTGMRMQPLINELAKMTQEDIDASIAKFTDISKHWGRQEIGKLTKLGILAGVGNNKFDPEGDMSVAAFLKVVVLTLGHKISQPVSGYWAAPYIEQAKKDRLIDEKEYTDYNKPITREQAAKIIYRAATLFRPAVENVGYVNVMRNRVKDYAKIGDAYKDDFMKAYIMGYFVLDNTALCNPKAKLTRAQACTIAIRLLQSDSLPEFEPMEGEYFIDKYGEICYPAGTDEGVKAINFVEKILSKSKGYLDKTIYSTAGIYRFYKNEQERKTDPVTGTDFSLWIKNDINIYPANWIYELNIFDTNETKQYHMEFLKELFKYIFEDKYEDAIKELNAVFSANGKEINKEVKLGDRYISIWGGGSIGGNGYTIAITCRGGLSFEDFKKKHPEW</sequence>
<evidence type="ECO:0000256" key="1">
    <source>
        <dbReference type="ARBA" id="ARBA00022737"/>
    </source>
</evidence>
<evidence type="ECO:0000256" key="2">
    <source>
        <dbReference type="SAM" id="SignalP"/>
    </source>
</evidence>
<keyword evidence="1" id="KW-0677">Repeat</keyword>
<organism evidence="4 5">
    <name type="scientific">Clostridium thermosuccinogenes</name>
    <dbReference type="NCBI Taxonomy" id="84032"/>
    <lineage>
        <taxon>Bacteria</taxon>
        <taxon>Bacillati</taxon>
        <taxon>Bacillota</taxon>
        <taxon>Clostridia</taxon>
        <taxon>Eubacteriales</taxon>
        <taxon>Clostridiaceae</taxon>
        <taxon>Clostridium</taxon>
    </lineage>
</organism>
<accession>A0A2K2FQC0</accession>
<gene>
    <name evidence="4" type="ORF">CDQ84_03585</name>
</gene>
<feature type="signal peptide" evidence="2">
    <location>
        <begin position="1"/>
        <end position="31"/>
    </location>
</feature>